<organism evidence="4 6">
    <name type="scientific">Vagococcus xieshaowenii</name>
    <dbReference type="NCBI Taxonomy" id="2562451"/>
    <lineage>
        <taxon>Bacteria</taxon>
        <taxon>Bacillati</taxon>
        <taxon>Bacillota</taxon>
        <taxon>Bacilli</taxon>
        <taxon>Lactobacillales</taxon>
        <taxon>Enterococcaceae</taxon>
        <taxon>Vagococcus</taxon>
    </lineage>
</organism>
<dbReference type="InterPro" id="IPR058193">
    <property type="entry name" value="VanY/YodJ_core_dom"/>
</dbReference>
<keyword evidence="1" id="KW-0732">Signal</keyword>
<dbReference type="PANTHER" id="PTHR34385">
    <property type="entry name" value="D-ALANYL-D-ALANINE CARBOXYPEPTIDASE"/>
    <property type="match status" value="1"/>
</dbReference>
<evidence type="ECO:0000259" key="2">
    <source>
        <dbReference type="Pfam" id="PF02557"/>
    </source>
</evidence>
<proteinExistence type="predicted"/>
<keyword evidence="5" id="KW-1185">Reference proteome</keyword>
<reference evidence="4 6" key="1">
    <citation type="submission" date="2019-03" db="EMBL/GenBank/DDBJ databases">
        <title>Vagococcus sp. was isolated fron gut of Carduelis flavirostris.</title>
        <authorList>
            <person name="Ge Y."/>
        </authorList>
    </citation>
    <scope>NUCLEOTIDE SEQUENCE [LARGE SCALE GENOMIC DNA]</scope>
    <source>
        <strain evidence="4 6">CF-210</strain>
    </source>
</reference>
<evidence type="ECO:0000313" key="3">
    <source>
        <dbReference type="EMBL" id="QCA29076.1"/>
    </source>
</evidence>
<protein>
    <submittedName>
        <fullName evidence="4">D-alanyl-D-alanine carboxypeptidase family protein</fullName>
    </submittedName>
</protein>
<reference evidence="3 5" key="2">
    <citation type="journal article" date="2020" name="Int. J. Syst. Evol. Microbiol.">
        <title>Vagococcus xieshaowenii sp. nov., isolated from snow finch (Montifringilla taczanowskii) cloacal content.</title>
        <authorList>
            <person name="Ge Y."/>
            <person name="Yang J."/>
            <person name="Lai X.H."/>
            <person name="Zhang G."/>
            <person name="Jin D."/>
            <person name="Lu S."/>
            <person name="Wang B."/>
            <person name="Huang Y."/>
            <person name="Huang Y."/>
            <person name="Ren Z."/>
            <person name="Zhang X."/>
            <person name="Xu J."/>
        </authorList>
    </citation>
    <scope>NUCLEOTIDE SEQUENCE [LARGE SCALE GENOMIC DNA]</scope>
    <source>
        <strain evidence="5">personal::cf-49</strain>
        <strain evidence="3">Personal::cf-49</strain>
    </source>
</reference>
<dbReference type="GO" id="GO:0006508">
    <property type="term" value="P:proteolysis"/>
    <property type="evidence" value="ECO:0007669"/>
    <property type="project" value="InterPro"/>
</dbReference>
<dbReference type="AlphaFoldDB" id="A0AAJ5EFF7"/>
<dbReference type="PANTHER" id="PTHR34385:SF1">
    <property type="entry name" value="PEPTIDOGLYCAN L-ALANYL-D-GLUTAMATE ENDOPEPTIDASE CWLK"/>
    <property type="match status" value="1"/>
</dbReference>
<dbReference type="GO" id="GO:0004180">
    <property type="term" value="F:carboxypeptidase activity"/>
    <property type="evidence" value="ECO:0007669"/>
    <property type="project" value="UniProtKB-KW"/>
</dbReference>
<accession>A0AAJ5EFF7</accession>
<dbReference type="Gene3D" id="3.30.1380.10">
    <property type="match status" value="1"/>
</dbReference>
<evidence type="ECO:0000313" key="4">
    <source>
        <dbReference type="EMBL" id="TFZ40948.1"/>
    </source>
</evidence>
<dbReference type="EMBL" id="CP038865">
    <property type="protein sequence ID" value="QCA29076.1"/>
    <property type="molecule type" value="Genomic_DNA"/>
</dbReference>
<evidence type="ECO:0000313" key="5">
    <source>
        <dbReference type="Proteomes" id="UP000296883"/>
    </source>
</evidence>
<dbReference type="InterPro" id="IPR009045">
    <property type="entry name" value="Zn_M74/Hedgehog-like"/>
</dbReference>
<keyword evidence="4" id="KW-0121">Carboxypeptidase</keyword>
<dbReference type="CDD" id="cd14852">
    <property type="entry name" value="LD-carboxypeptidase"/>
    <property type="match status" value="1"/>
</dbReference>
<dbReference type="InterPro" id="IPR052179">
    <property type="entry name" value="DD-CPase-like"/>
</dbReference>
<feature type="domain" description="D-alanyl-D-alanine carboxypeptidase-like core" evidence="2">
    <location>
        <begin position="103"/>
        <end position="242"/>
    </location>
</feature>
<dbReference type="SUPFAM" id="SSF55166">
    <property type="entry name" value="Hedgehog/DD-peptidase"/>
    <property type="match status" value="1"/>
</dbReference>
<sequence length="271" mass="30778">MSKKILVSLIAAMALLFVINRVEVMSGEHDKKNVKVSDSSTKKTTTATNVTKPVTKTKENSKETDFLNKVDLSLYELILVNERHAFSDEQLPEETGIIDSNYQVHADLVEPYNEMKKAAEEDGINLRVVSTYRSVSYQQQVYDQSIIDNKNAGMSDEEAKKETAEYVAEPGKSEHHTGLAIDLVDQPWLDAGKGLIPEFYDTKAGKWIDEHCADYGFIIRFPKGKESVTKINYEPWHIRFVGVENAKFIMANHLTLEEFVELVEKTQKEKN</sequence>
<name>A0AAJ5EFF7_9ENTE</name>
<dbReference type="RefSeq" id="WP_135254553.1">
    <property type="nucleotide sequence ID" value="NZ_CP038865.1"/>
</dbReference>
<dbReference type="Proteomes" id="UP000296883">
    <property type="component" value="Chromosome"/>
</dbReference>
<feature type="signal peptide" evidence="1">
    <location>
        <begin position="1"/>
        <end position="24"/>
    </location>
</feature>
<dbReference type="EMBL" id="SRHU01000023">
    <property type="protein sequence ID" value="TFZ40948.1"/>
    <property type="molecule type" value="Genomic_DNA"/>
</dbReference>
<evidence type="ECO:0000256" key="1">
    <source>
        <dbReference type="SAM" id="SignalP"/>
    </source>
</evidence>
<dbReference type="Proteomes" id="UP000297725">
    <property type="component" value="Unassembled WGS sequence"/>
</dbReference>
<dbReference type="Pfam" id="PF02557">
    <property type="entry name" value="VanY"/>
    <property type="match status" value="1"/>
</dbReference>
<evidence type="ECO:0000313" key="6">
    <source>
        <dbReference type="Proteomes" id="UP000297725"/>
    </source>
</evidence>
<feature type="chain" id="PRO_5042506649" evidence="1">
    <location>
        <begin position="25"/>
        <end position="271"/>
    </location>
</feature>
<keyword evidence="4" id="KW-0378">Hydrolase</keyword>
<dbReference type="InterPro" id="IPR003709">
    <property type="entry name" value="VanY-like_core_dom"/>
</dbReference>
<keyword evidence="4" id="KW-0645">Protease</keyword>
<gene>
    <name evidence="4" type="ORF">E4031_06070</name>
    <name evidence="3" type="ORF">E4Z98_07025</name>
</gene>